<gene>
    <name evidence="1" type="ORF">B2J93_978</name>
</gene>
<protein>
    <submittedName>
        <fullName evidence="1">Uncharacterized protein</fullName>
    </submittedName>
</protein>
<evidence type="ECO:0000313" key="2">
    <source>
        <dbReference type="Proteomes" id="UP000242519"/>
    </source>
</evidence>
<dbReference type="InParanoid" id="A0A218ZE32"/>
<comment type="caution">
    <text evidence="1">The sequence shown here is derived from an EMBL/GenBank/DDBJ whole genome shotgun (WGS) entry which is preliminary data.</text>
</comment>
<dbReference type="OrthoDB" id="4167490at2759"/>
<sequence>MSPLEKLPTELLERVFQFCLNLDLPKASPIVAAKLSSQTICGWTVMRIFGPSWARHYGKETEMGTVNEAQGGWEEADHELQSRVLRCRWAGLESLVRAKDLWVQRYAKDRVFKPHFFLKSSNPAETGSNRDATPRSTLSEAEFLDRDFTGFLTYISAPDGPWPWAIISWATYPSLRGVEIPHSLLLGPWPPSALKHLFHLVKSGATLSWLTSTSGEAALEGLRSAVAAGDVAAAHLLVWSGLVEQLDVEMLCWALRNAGGAGPEGRVRMLNQLLRLGFTVLGARERARIERELSDLRDEGVLEANEEKLAFVRGLLDSETLRGKMDIRA</sequence>
<organism evidence="1 2">
    <name type="scientific">Diplocarpon coronariae</name>
    <dbReference type="NCBI Taxonomy" id="2795749"/>
    <lineage>
        <taxon>Eukaryota</taxon>
        <taxon>Fungi</taxon>
        <taxon>Dikarya</taxon>
        <taxon>Ascomycota</taxon>
        <taxon>Pezizomycotina</taxon>
        <taxon>Leotiomycetes</taxon>
        <taxon>Helotiales</taxon>
        <taxon>Drepanopezizaceae</taxon>
        <taxon>Diplocarpon</taxon>
    </lineage>
</organism>
<proteinExistence type="predicted"/>
<dbReference type="Proteomes" id="UP000242519">
    <property type="component" value="Unassembled WGS sequence"/>
</dbReference>
<name>A0A218ZE32_9HELO</name>
<keyword evidence="2" id="KW-1185">Reference proteome</keyword>
<dbReference type="EMBL" id="MZNU01000060">
    <property type="protein sequence ID" value="OWP05860.1"/>
    <property type="molecule type" value="Genomic_DNA"/>
</dbReference>
<reference evidence="1 2" key="1">
    <citation type="submission" date="2017-04" db="EMBL/GenBank/DDBJ databases">
        <title>Draft genome sequence of Marssonina coronaria NL1: causal agent of apple blotch.</title>
        <authorList>
            <person name="Cheng Q."/>
        </authorList>
    </citation>
    <scope>NUCLEOTIDE SEQUENCE [LARGE SCALE GENOMIC DNA]</scope>
    <source>
        <strain evidence="1 2">NL1</strain>
    </source>
</reference>
<accession>A0A218ZE32</accession>
<dbReference type="AlphaFoldDB" id="A0A218ZE32"/>
<evidence type="ECO:0000313" key="1">
    <source>
        <dbReference type="EMBL" id="OWP05860.1"/>
    </source>
</evidence>